<dbReference type="AlphaFoldDB" id="A0A846ZQP6"/>
<evidence type="ECO:0000256" key="1">
    <source>
        <dbReference type="SAM" id="SignalP"/>
    </source>
</evidence>
<dbReference type="InterPro" id="IPR016883">
    <property type="entry name" value="UCP028431"/>
</dbReference>
<dbReference type="InterPro" id="IPR019282">
    <property type="entry name" value="Glycoamylase-like_cons_dom"/>
</dbReference>
<comment type="caution">
    <text evidence="3">The sequence shown here is derived from an EMBL/GenBank/DDBJ whole genome shotgun (WGS) entry which is preliminary data.</text>
</comment>
<evidence type="ECO:0000259" key="2">
    <source>
        <dbReference type="Pfam" id="PF10091"/>
    </source>
</evidence>
<dbReference type="EMBL" id="JAAZQD010000006">
    <property type="protein sequence ID" value="NKZ39987.1"/>
    <property type="molecule type" value="Genomic_DNA"/>
</dbReference>
<reference evidence="3 4" key="1">
    <citation type="journal article" date="2017" name="Int. J. Syst. Evol. Microbiol.">
        <title>Oleiagrimonas citrea sp. nov., a marine bacterium isolated from tidal flat sediment and emended description of the genus Oleiagrimonas Fang et al. 2015 and Oleiagrimonas soli.</title>
        <authorList>
            <person name="Yang S.H."/>
            <person name="Seo H.S."/>
            <person name="Seong C.N."/>
            <person name="Kwon K.K."/>
        </authorList>
    </citation>
    <scope>NUCLEOTIDE SEQUENCE [LARGE SCALE GENOMIC DNA]</scope>
    <source>
        <strain evidence="3 4">MEBiC09124</strain>
    </source>
</reference>
<dbReference type="Gene3D" id="1.50.10.140">
    <property type="match status" value="1"/>
</dbReference>
<dbReference type="Proteomes" id="UP000541636">
    <property type="component" value="Unassembled WGS sequence"/>
</dbReference>
<evidence type="ECO:0000313" key="3">
    <source>
        <dbReference type="EMBL" id="NKZ39987.1"/>
    </source>
</evidence>
<feature type="signal peptide" evidence="1">
    <location>
        <begin position="1"/>
        <end position="31"/>
    </location>
</feature>
<dbReference type="PIRSF" id="PIRSF028431">
    <property type="entry name" value="UCP028431"/>
    <property type="match status" value="1"/>
</dbReference>
<gene>
    <name evidence="3" type="ORF">HF690_13600</name>
</gene>
<sequence length="498" mass="55206">MIKAHPLHSVAAQALLALFVLIVGIPFPATAAAGKAPQAVPVHALAAASSQAQLDDLERRTFEFFWKTTNPGNGLAPDHFPLREQPFASIAADGFALTAYGIGVERGYITREQAIQRVLTTLKFFANAPQGASEDDDTGYHGFFYHFLDMRTGKRYGRWVELSTVDTTLLLGGVLFCQSYFDRDTAQEREIRKLADTIYRRVDWTWAQARPPLISMGWTPGGKFIPHDWTGYDEGMLIYILALGSPTHPVKPDAWKAWTDTYSRSWGTYQGQTYLAFAPLFGHQYSHAWVDFRGIQDDYMRGKGIDYFINSRRAALAHQAYAIANPHGFKGYGKNVWGLTASDGPGHFTWVHNGETVHFRGYSARGAGLSGSTFDDGTLAPTAALGSIAFTPKRSLAVLDTLLKRYGKAIYRQYGFVDAFNPSFAIKGAKPKHGDLIPGAGWVDDAYLGIDQGPILLMIENYRSGFVWRVMRKNPYIRRGLLRAGFRGGWLDKAGTAP</sequence>
<evidence type="ECO:0000313" key="4">
    <source>
        <dbReference type="Proteomes" id="UP000541636"/>
    </source>
</evidence>
<organism evidence="3 4">
    <name type="scientific">Oleiagrimonas citrea</name>
    <dbReference type="NCBI Taxonomy" id="1665687"/>
    <lineage>
        <taxon>Bacteria</taxon>
        <taxon>Pseudomonadati</taxon>
        <taxon>Pseudomonadota</taxon>
        <taxon>Gammaproteobacteria</taxon>
        <taxon>Lysobacterales</taxon>
        <taxon>Rhodanobacteraceae</taxon>
        <taxon>Oleiagrimonas</taxon>
    </lineage>
</organism>
<dbReference type="RefSeq" id="WP_168609828.1">
    <property type="nucleotide sequence ID" value="NZ_JAAZQD010000006.1"/>
</dbReference>
<accession>A0A846ZQP6</accession>
<protein>
    <submittedName>
        <fullName evidence="3">Tat pathway signal protein</fullName>
    </submittedName>
</protein>
<feature type="chain" id="PRO_5032835825" evidence="1">
    <location>
        <begin position="32"/>
        <end position="498"/>
    </location>
</feature>
<name>A0A846ZQP6_9GAMM</name>
<proteinExistence type="predicted"/>
<keyword evidence="4" id="KW-1185">Reference proteome</keyword>
<feature type="domain" description="Glycoamylase-like" evidence="2">
    <location>
        <begin position="227"/>
        <end position="475"/>
    </location>
</feature>
<keyword evidence="1" id="KW-0732">Signal</keyword>
<dbReference type="Pfam" id="PF10091">
    <property type="entry name" value="Glycoamylase"/>
    <property type="match status" value="1"/>
</dbReference>